<dbReference type="InterPro" id="IPR038488">
    <property type="entry name" value="Integrase_DNA-bd_sf"/>
</dbReference>
<dbReference type="Gene3D" id="1.10.443.10">
    <property type="entry name" value="Intergrase catalytic core"/>
    <property type="match status" value="1"/>
</dbReference>
<dbReference type="InterPro" id="IPR011010">
    <property type="entry name" value="DNA_brk_join_enz"/>
</dbReference>
<dbReference type="Gene3D" id="1.10.150.130">
    <property type="match status" value="1"/>
</dbReference>
<dbReference type="InterPro" id="IPR025166">
    <property type="entry name" value="Integrase_DNA_bind_dom"/>
</dbReference>
<name>A0A1T4W568_9GAMM</name>
<dbReference type="CDD" id="cd00801">
    <property type="entry name" value="INT_P4_C"/>
    <property type="match status" value="1"/>
</dbReference>
<dbReference type="Pfam" id="PF00589">
    <property type="entry name" value="Phage_integrase"/>
    <property type="match status" value="1"/>
</dbReference>
<dbReference type="PANTHER" id="PTHR30629">
    <property type="entry name" value="PROPHAGE INTEGRASE"/>
    <property type="match status" value="1"/>
</dbReference>
<dbReference type="GO" id="GO:0006310">
    <property type="term" value="P:DNA recombination"/>
    <property type="evidence" value="ECO:0007669"/>
    <property type="project" value="UniProtKB-KW"/>
</dbReference>
<evidence type="ECO:0000256" key="5">
    <source>
        <dbReference type="PROSITE-ProRule" id="PRU01248"/>
    </source>
</evidence>
<dbReference type="InterPro" id="IPR010998">
    <property type="entry name" value="Integrase_recombinase_N"/>
</dbReference>
<evidence type="ECO:0000256" key="1">
    <source>
        <dbReference type="ARBA" id="ARBA00008857"/>
    </source>
</evidence>
<dbReference type="PROSITE" id="PS51898">
    <property type="entry name" value="TYR_RECOMBINASE"/>
    <property type="match status" value="1"/>
</dbReference>
<dbReference type="InterPro" id="IPR044068">
    <property type="entry name" value="CB"/>
</dbReference>
<dbReference type="InterPro" id="IPR002104">
    <property type="entry name" value="Integrase_catalytic"/>
</dbReference>
<dbReference type="STRING" id="92487.SAMN02745130_01059"/>
<organism evidence="8 9">
    <name type="scientific">Thiothrix eikelboomii</name>
    <dbReference type="NCBI Taxonomy" id="92487"/>
    <lineage>
        <taxon>Bacteria</taxon>
        <taxon>Pseudomonadati</taxon>
        <taxon>Pseudomonadota</taxon>
        <taxon>Gammaproteobacteria</taxon>
        <taxon>Thiotrichales</taxon>
        <taxon>Thiotrichaceae</taxon>
        <taxon>Thiothrix</taxon>
    </lineage>
</organism>
<dbReference type="SUPFAM" id="SSF56349">
    <property type="entry name" value="DNA breaking-rejoining enzymes"/>
    <property type="match status" value="1"/>
</dbReference>
<comment type="similarity">
    <text evidence="1">Belongs to the 'phage' integrase family.</text>
</comment>
<evidence type="ECO:0000313" key="8">
    <source>
        <dbReference type="EMBL" id="SKA72392.1"/>
    </source>
</evidence>
<dbReference type="RefSeq" id="WP_078921538.1">
    <property type="nucleotide sequence ID" value="NZ_FUYB01000003.1"/>
</dbReference>
<dbReference type="Pfam" id="PF13356">
    <property type="entry name" value="Arm-DNA-bind_3"/>
    <property type="match status" value="1"/>
</dbReference>
<dbReference type="GO" id="GO:0003677">
    <property type="term" value="F:DNA binding"/>
    <property type="evidence" value="ECO:0007669"/>
    <property type="project" value="UniProtKB-UniRule"/>
</dbReference>
<gene>
    <name evidence="8" type="ORF">SAMN02745130_01059</name>
</gene>
<accession>A0A1T4W568</accession>
<sequence>MGLLKDAYLKKVLSGEIVPDVTKLSDGEGLYLELRPLAGSGFGMYWRFNFKYAGKYKTLTFGKYPLITITQARLKHNEARLELSKNIDPALKKRSMKITQSQANNFKTVAAMWLERKEGGQRHKEMVQRYFENDIFPVLGKLNIDEIKPTDIVKTVNRVGDRGALDQARRVGRWLHSIFLYAKTVGLTDNNPADIDLSIIIAPHIPTPHPALTDPDEIKKLLVDMEFYRGYFITKCLLKLAALLMVRPHNLVAMEWSELDLDNQVWTIAARKIKNRQHIKKADREEDIHIVPLSRQAIEIIHELQAMAGKSIYVFPNQRNRKSGHMSTSTICVALKYMGYKDIMTGHGFRALARTVLEEVLGWDEKIAELQLGHKIKTHGGAYDRTAHLSKRVEMMQAWADYLDSLRASAA</sequence>
<evidence type="ECO:0000256" key="4">
    <source>
        <dbReference type="ARBA" id="ARBA00023172"/>
    </source>
</evidence>
<evidence type="ECO:0000256" key="2">
    <source>
        <dbReference type="ARBA" id="ARBA00022908"/>
    </source>
</evidence>
<dbReference type="PANTHER" id="PTHR30629:SF2">
    <property type="entry name" value="PROPHAGE INTEGRASE INTS-RELATED"/>
    <property type="match status" value="1"/>
</dbReference>
<feature type="domain" description="Core-binding (CB)" evidence="7">
    <location>
        <begin position="104"/>
        <end position="183"/>
    </location>
</feature>
<keyword evidence="4" id="KW-0233">DNA recombination</keyword>
<dbReference type="PROSITE" id="PS51900">
    <property type="entry name" value="CB"/>
    <property type="match status" value="1"/>
</dbReference>
<evidence type="ECO:0000256" key="3">
    <source>
        <dbReference type="ARBA" id="ARBA00023125"/>
    </source>
</evidence>
<dbReference type="GO" id="GO:0015074">
    <property type="term" value="P:DNA integration"/>
    <property type="evidence" value="ECO:0007669"/>
    <property type="project" value="UniProtKB-KW"/>
</dbReference>
<keyword evidence="2" id="KW-0229">DNA integration</keyword>
<dbReference type="EMBL" id="FUYB01000003">
    <property type="protein sequence ID" value="SKA72392.1"/>
    <property type="molecule type" value="Genomic_DNA"/>
</dbReference>
<dbReference type="Pfam" id="PF22022">
    <property type="entry name" value="Phage_int_M"/>
    <property type="match status" value="1"/>
</dbReference>
<dbReference type="InterPro" id="IPR050808">
    <property type="entry name" value="Phage_Integrase"/>
</dbReference>
<evidence type="ECO:0000259" key="6">
    <source>
        <dbReference type="PROSITE" id="PS51898"/>
    </source>
</evidence>
<keyword evidence="9" id="KW-1185">Reference proteome</keyword>
<evidence type="ECO:0000313" key="9">
    <source>
        <dbReference type="Proteomes" id="UP000190460"/>
    </source>
</evidence>
<protein>
    <submittedName>
        <fullName evidence="8">Integrase</fullName>
    </submittedName>
</protein>
<dbReference type="Gene3D" id="3.30.160.390">
    <property type="entry name" value="Integrase, DNA-binding domain"/>
    <property type="match status" value="1"/>
</dbReference>
<evidence type="ECO:0000259" key="7">
    <source>
        <dbReference type="PROSITE" id="PS51900"/>
    </source>
</evidence>
<reference evidence="8 9" key="1">
    <citation type="submission" date="2017-02" db="EMBL/GenBank/DDBJ databases">
        <authorList>
            <person name="Peterson S.W."/>
        </authorList>
    </citation>
    <scope>NUCLEOTIDE SEQUENCE [LARGE SCALE GENOMIC DNA]</scope>
    <source>
        <strain evidence="8 9">ATCC 49788</strain>
    </source>
</reference>
<dbReference type="AlphaFoldDB" id="A0A1T4W568"/>
<dbReference type="InterPro" id="IPR013762">
    <property type="entry name" value="Integrase-like_cat_sf"/>
</dbReference>
<feature type="domain" description="Tyr recombinase" evidence="6">
    <location>
        <begin position="208"/>
        <end position="401"/>
    </location>
</feature>
<dbReference type="Proteomes" id="UP000190460">
    <property type="component" value="Unassembled WGS sequence"/>
</dbReference>
<dbReference type="InterPro" id="IPR053876">
    <property type="entry name" value="Phage_int_M"/>
</dbReference>
<proteinExistence type="inferred from homology"/>
<keyword evidence="3 5" id="KW-0238">DNA-binding</keyword>